<feature type="compositionally biased region" description="Gly residues" evidence="6">
    <location>
        <begin position="341"/>
        <end position="350"/>
    </location>
</feature>
<proteinExistence type="predicted"/>
<feature type="transmembrane region" description="Helical" evidence="7">
    <location>
        <begin position="228"/>
        <end position="251"/>
    </location>
</feature>
<dbReference type="CDD" id="cd06581">
    <property type="entry name" value="TM_PBP1_LivM_like"/>
    <property type="match status" value="1"/>
</dbReference>
<feature type="region of interest" description="Disordered" evidence="6">
    <location>
        <begin position="327"/>
        <end position="374"/>
    </location>
</feature>
<gene>
    <name evidence="8" type="ORF">JOF48_001615</name>
</gene>
<protein>
    <submittedName>
        <fullName evidence="8">Branched-chain amino acid transport system permease protein</fullName>
    </submittedName>
</protein>
<comment type="subcellular location">
    <subcellularLocation>
        <location evidence="1">Cell membrane</location>
        <topology evidence="1">Multi-pass membrane protein</topology>
    </subcellularLocation>
</comment>
<accession>A0ABS4YVL1</accession>
<dbReference type="PANTHER" id="PTHR30482:SF10">
    <property type="entry name" value="HIGH-AFFINITY BRANCHED-CHAIN AMINO ACID TRANSPORT PROTEIN BRAE"/>
    <property type="match status" value="1"/>
</dbReference>
<feature type="transmembrane region" description="Helical" evidence="7">
    <location>
        <begin position="53"/>
        <end position="73"/>
    </location>
</feature>
<feature type="transmembrane region" description="Helical" evidence="7">
    <location>
        <begin position="29"/>
        <end position="46"/>
    </location>
</feature>
<keyword evidence="2" id="KW-1003">Cell membrane</keyword>
<dbReference type="InterPro" id="IPR001851">
    <property type="entry name" value="ABC_transp_permease"/>
</dbReference>
<dbReference type="Pfam" id="PF02653">
    <property type="entry name" value="BPD_transp_2"/>
    <property type="match status" value="1"/>
</dbReference>
<evidence type="ECO:0000256" key="6">
    <source>
        <dbReference type="SAM" id="MobiDB-lite"/>
    </source>
</evidence>
<dbReference type="RefSeq" id="WP_209679356.1">
    <property type="nucleotide sequence ID" value="NZ_JAGIOI010000001.1"/>
</dbReference>
<keyword evidence="3 7" id="KW-0812">Transmembrane</keyword>
<evidence type="ECO:0000256" key="4">
    <source>
        <dbReference type="ARBA" id="ARBA00022989"/>
    </source>
</evidence>
<dbReference type="InterPro" id="IPR043428">
    <property type="entry name" value="LivM-like"/>
</dbReference>
<feature type="compositionally biased region" description="Low complexity" evidence="6">
    <location>
        <begin position="360"/>
        <end position="374"/>
    </location>
</feature>
<reference evidence="8 9" key="1">
    <citation type="submission" date="2021-03" db="EMBL/GenBank/DDBJ databases">
        <title>Sequencing the genomes of 1000 actinobacteria strains.</title>
        <authorList>
            <person name="Klenk H.-P."/>
        </authorList>
    </citation>
    <scope>NUCLEOTIDE SEQUENCE [LARGE SCALE GENOMIC DNA]</scope>
    <source>
        <strain evidence="8 9">DSM 16005</strain>
    </source>
</reference>
<evidence type="ECO:0000256" key="2">
    <source>
        <dbReference type="ARBA" id="ARBA00022475"/>
    </source>
</evidence>
<sequence length="374" mass="39276">MSENVDSSTAPRLIGKPASAVSRLFESKQLGWAAFAIAVVFPFLIANNYAMNIATTAVIFVLLASGLNMVVGYCGLLDLGYIAFMAVGAYTAGIVSKAFELPILYTIPAVIIMCILSGLVIGGPTLRLRSDYLAIVTLGFGEIIRLTANNLDITGGPSGIYGIPGIQLFGLDLSAPVPFYYFCVVVVSLLVLGSARLGKSRLGRAWRFVREDEDAAEAMGIHTYKVKLAAYIFGAVWGGFGGLLFAAHLSAISPQSFVFLQSALVLMAVVLGGMGNTRGVVVGAVVISLMPELLRDMGNLRYVIFGVVLVAMMVLRPQGFWPARAYEPERPVHDNDPPGGGPGRPDGGTRPGARGRRSRGAGATGADSAKGGAA</sequence>
<dbReference type="Proteomes" id="UP000711614">
    <property type="component" value="Unassembled WGS sequence"/>
</dbReference>
<dbReference type="EMBL" id="JAGIOI010000001">
    <property type="protein sequence ID" value="MBP2412816.1"/>
    <property type="molecule type" value="Genomic_DNA"/>
</dbReference>
<feature type="transmembrane region" description="Helical" evidence="7">
    <location>
        <begin position="79"/>
        <end position="96"/>
    </location>
</feature>
<evidence type="ECO:0000256" key="7">
    <source>
        <dbReference type="SAM" id="Phobius"/>
    </source>
</evidence>
<keyword evidence="4 7" id="KW-1133">Transmembrane helix</keyword>
<feature type="transmembrane region" description="Helical" evidence="7">
    <location>
        <begin position="302"/>
        <end position="321"/>
    </location>
</feature>
<organism evidence="8 9">
    <name type="scientific">Arthrobacter stackebrandtii</name>
    <dbReference type="NCBI Taxonomy" id="272161"/>
    <lineage>
        <taxon>Bacteria</taxon>
        <taxon>Bacillati</taxon>
        <taxon>Actinomycetota</taxon>
        <taxon>Actinomycetes</taxon>
        <taxon>Micrococcales</taxon>
        <taxon>Micrococcaceae</taxon>
        <taxon>Arthrobacter</taxon>
    </lineage>
</organism>
<feature type="transmembrane region" description="Helical" evidence="7">
    <location>
        <begin position="179"/>
        <end position="198"/>
    </location>
</feature>
<evidence type="ECO:0000313" key="9">
    <source>
        <dbReference type="Proteomes" id="UP000711614"/>
    </source>
</evidence>
<feature type="transmembrane region" description="Helical" evidence="7">
    <location>
        <begin position="103"/>
        <end position="123"/>
    </location>
</feature>
<feature type="compositionally biased region" description="Basic and acidic residues" evidence="6">
    <location>
        <begin position="327"/>
        <end position="336"/>
    </location>
</feature>
<keyword evidence="9" id="KW-1185">Reference proteome</keyword>
<keyword evidence="5 7" id="KW-0472">Membrane</keyword>
<evidence type="ECO:0000313" key="8">
    <source>
        <dbReference type="EMBL" id="MBP2412816.1"/>
    </source>
</evidence>
<comment type="caution">
    <text evidence="8">The sequence shown here is derived from an EMBL/GenBank/DDBJ whole genome shotgun (WGS) entry which is preliminary data.</text>
</comment>
<dbReference type="PANTHER" id="PTHR30482">
    <property type="entry name" value="HIGH-AFFINITY BRANCHED-CHAIN AMINO ACID TRANSPORT SYSTEM PERMEASE"/>
    <property type="match status" value="1"/>
</dbReference>
<evidence type="ECO:0000256" key="5">
    <source>
        <dbReference type="ARBA" id="ARBA00023136"/>
    </source>
</evidence>
<evidence type="ECO:0000256" key="3">
    <source>
        <dbReference type="ARBA" id="ARBA00022692"/>
    </source>
</evidence>
<name>A0ABS4YVL1_9MICC</name>
<evidence type="ECO:0000256" key="1">
    <source>
        <dbReference type="ARBA" id="ARBA00004651"/>
    </source>
</evidence>
<feature type="transmembrane region" description="Helical" evidence="7">
    <location>
        <begin position="263"/>
        <end position="290"/>
    </location>
</feature>